<feature type="transmembrane region" description="Helical" evidence="2">
    <location>
        <begin position="264"/>
        <end position="284"/>
    </location>
</feature>
<evidence type="ECO:0000256" key="2">
    <source>
        <dbReference type="SAM" id="Phobius"/>
    </source>
</evidence>
<gene>
    <name evidence="3" type="ORF">GR183_05205</name>
</gene>
<dbReference type="Proteomes" id="UP000433101">
    <property type="component" value="Unassembled WGS sequence"/>
</dbReference>
<dbReference type="AlphaFoldDB" id="A0A7X3LSJ7"/>
<dbReference type="InterPro" id="IPR039672">
    <property type="entry name" value="MFS_2"/>
</dbReference>
<organism evidence="3 4">
    <name type="scientific">Stappia sediminis</name>
    <dbReference type="NCBI Taxonomy" id="2692190"/>
    <lineage>
        <taxon>Bacteria</taxon>
        <taxon>Pseudomonadati</taxon>
        <taxon>Pseudomonadota</taxon>
        <taxon>Alphaproteobacteria</taxon>
        <taxon>Hyphomicrobiales</taxon>
        <taxon>Stappiaceae</taxon>
        <taxon>Stappia</taxon>
    </lineage>
</organism>
<dbReference type="GO" id="GO:0008643">
    <property type="term" value="P:carbohydrate transport"/>
    <property type="evidence" value="ECO:0007669"/>
    <property type="project" value="InterPro"/>
</dbReference>
<evidence type="ECO:0000313" key="3">
    <source>
        <dbReference type="EMBL" id="MXN64293.1"/>
    </source>
</evidence>
<keyword evidence="2" id="KW-0812">Transmembrane</keyword>
<feature type="transmembrane region" description="Helical" evidence="2">
    <location>
        <begin position="315"/>
        <end position="334"/>
    </location>
</feature>
<feature type="transmembrane region" description="Helical" evidence="2">
    <location>
        <begin position="151"/>
        <end position="168"/>
    </location>
</feature>
<feature type="transmembrane region" description="Helical" evidence="2">
    <location>
        <begin position="229"/>
        <end position="252"/>
    </location>
</feature>
<accession>A0A7X3LSJ7</accession>
<feature type="transmembrane region" description="Helical" evidence="2">
    <location>
        <begin position="400"/>
        <end position="421"/>
    </location>
</feature>
<name>A0A7X3LSJ7_9HYPH</name>
<reference evidence="3 4" key="1">
    <citation type="submission" date="2019-12" db="EMBL/GenBank/DDBJ databases">
        <authorList>
            <person name="Li M."/>
        </authorList>
    </citation>
    <scope>NUCLEOTIDE SEQUENCE [LARGE SCALE GENOMIC DNA]</scope>
    <source>
        <strain evidence="3 4">GBMRC 2046</strain>
    </source>
</reference>
<comment type="similarity">
    <text evidence="1">Belongs to the sodium:galactoside symporter (TC 2.A.2) family.</text>
</comment>
<keyword evidence="4" id="KW-1185">Reference proteome</keyword>
<dbReference type="Gene3D" id="1.20.1250.20">
    <property type="entry name" value="MFS general substrate transporter like domains"/>
    <property type="match status" value="2"/>
</dbReference>
<keyword evidence="2" id="KW-0472">Membrane</keyword>
<feature type="transmembrane region" description="Helical" evidence="2">
    <location>
        <begin position="355"/>
        <end position="380"/>
    </location>
</feature>
<dbReference type="EMBL" id="WUMV01000002">
    <property type="protein sequence ID" value="MXN64293.1"/>
    <property type="molecule type" value="Genomic_DNA"/>
</dbReference>
<dbReference type="PANTHER" id="PTHR11328:SF24">
    <property type="entry name" value="MAJOR FACILITATOR SUPERFAMILY (MFS) PROFILE DOMAIN-CONTAINING PROTEIN"/>
    <property type="match status" value="1"/>
</dbReference>
<evidence type="ECO:0000313" key="4">
    <source>
        <dbReference type="Proteomes" id="UP000433101"/>
    </source>
</evidence>
<feature type="transmembrane region" description="Helical" evidence="2">
    <location>
        <begin position="12"/>
        <end position="32"/>
    </location>
</feature>
<feature type="transmembrane region" description="Helical" evidence="2">
    <location>
        <begin position="81"/>
        <end position="102"/>
    </location>
</feature>
<protein>
    <submittedName>
        <fullName evidence="3">MFS transporter</fullName>
    </submittedName>
</protein>
<feature type="transmembrane region" description="Helical" evidence="2">
    <location>
        <begin position="291"/>
        <end position="309"/>
    </location>
</feature>
<keyword evidence="2" id="KW-1133">Transmembrane helix</keyword>
<dbReference type="Pfam" id="PF13347">
    <property type="entry name" value="MFS_2"/>
    <property type="match status" value="1"/>
</dbReference>
<dbReference type="GO" id="GO:0005886">
    <property type="term" value="C:plasma membrane"/>
    <property type="evidence" value="ECO:0007669"/>
    <property type="project" value="TreeGrafter"/>
</dbReference>
<feature type="transmembrane region" description="Helical" evidence="2">
    <location>
        <begin position="108"/>
        <end position="130"/>
    </location>
</feature>
<proteinExistence type="inferred from homology"/>
<feature type="transmembrane region" description="Helical" evidence="2">
    <location>
        <begin position="180"/>
        <end position="200"/>
    </location>
</feature>
<dbReference type="GO" id="GO:0015293">
    <property type="term" value="F:symporter activity"/>
    <property type="evidence" value="ECO:0007669"/>
    <property type="project" value="InterPro"/>
</dbReference>
<comment type="caution">
    <text evidence="3">The sequence shown here is derived from an EMBL/GenBank/DDBJ whole genome shotgun (WGS) entry which is preliminary data.</text>
</comment>
<dbReference type="SUPFAM" id="SSF103473">
    <property type="entry name" value="MFS general substrate transporter"/>
    <property type="match status" value="1"/>
</dbReference>
<sequence length="437" mass="45783">MVAKPLGVAALLVYGSPALPLAVLTLPLYVYLPTFYAETIGLPLALVGNLLLAIRLVDAVSDPVFGLLADRLTPPGGRRRGWFALASLPTALAAFMLLAPPLDADPAYLLAWGLALSLGYTASIIPYAAWGAELSGDYHARSRIAAAREGLVVAGTLIAIAVPAVLTAQGVADQREALKLLGWFVLISLPCLALLAAGIIPEPRPIPERRMGFKEGLSHISANRPFLRLLIAFVLNGFANGLPATLFLFFVARALEAPDMQGPFLFIYFLCGIAGVPVWVAIAGKFGKHRTWSVAMVGACVVFACVPLLGPGDLAGFGIICVLTGFALGADLVLPASIQADVIDVDTASSGARRAGLYFALWGLATKLSLALAVGLAFSLLEIAGFEAQGSGRTGVAMLVALYAILPVALKFAAIALMWSFPLDKSAQEDLQRRIAG</sequence>
<evidence type="ECO:0000256" key="1">
    <source>
        <dbReference type="ARBA" id="ARBA00009617"/>
    </source>
</evidence>
<dbReference type="PANTHER" id="PTHR11328">
    <property type="entry name" value="MAJOR FACILITATOR SUPERFAMILY DOMAIN-CONTAINING PROTEIN"/>
    <property type="match status" value="1"/>
</dbReference>
<dbReference type="InterPro" id="IPR036259">
    <property type="entry name" value="MFS_trans_sf"/>
</dbReference>